<dbReference type="Pfam" id="PF06695">
    <property type="entry name" value="Sm_multidrug_ex"/>
    <property type="match status" value="1"/>
</dbReference>
<accession>A0ABT8MDQ9</accession>
<feature type="transmembrane region" description="Helical" evidence="1">
    <location>
        <begin position="170"/>
        <end position="189"/>
    </location>
</feature>
<feature type="transmembrane region" description="Helical" evidence="1">
    <location>
        <begin position="20"/>
        <end position="44"/>
    </location>
</feature>
<feature type="transmembrane region" description="Helical" evidence="1">
    <location>
        <begin position="135"/>
        <end position="158"/>
    </location>
</feature>
<keyword evidence="1" id="KW-1133">Transmembrane helix</keyword>
<evidence type="ECO:0000313" key="2">
    <source>
        <dbReference type="EMBL" id="MDN7026072.1"/>
    </source>
</evidence>
<comment type="caution">
    <text evidence="2">The sequence shown here is derived from an EMBL/GenBank/DDBJ whole genome shotgun (WGS) entry which is preliminary data.</text>
</comment>
<dbReference type="Proteomes" id="UP001168338">
    <property type="component" value="Unassembled WGS sequence"/>
</dbReference>
<keyword evidence="1" id="KW-0812">Transmembrane</keyword>
<reference evidence="2" key="1">
    <citation type="submission" date="2019-05" db="EMBL/GenBank/DDBJ databases">
        <title>Methanoculleus sp. FWC-SCC1, a methanogenic archaeon isolated from deep marine cold seep.</title>
        <authorList>
            <person name="Chen Y.-W."/>
            <person name="Chen S.-C."/>
            <person name="Teng N.-H."/>
            <person name="Lai M.-C."/>
        </authorList>
    </citation>
    <scope>NUCLEOTIDE SEQUENCE</scope>
    <source>
        <strain evidence="2">FWC-SCC1</strain>
    </source>
</reference>
<feature type="transmembrane region" description="Helical" evidence="1">
    <location>
        <begin position="195"/>
        <end position="220"/>
    </location>
</feature>
<sequence length="229" mass="25079">MQQQTLPWSKEADSEDTAPFPPALSLGIPFGLCGVFVLVTFLLLPLNEFLILFGMMVAYVVPPAGRETVIPLAIVLGIPWWLIACTLAFLDFAGGLFMAWNFPLALKIPIVGPWIRQFMEAGQTYLAERPWLEKLYFLGLVLFVSIPFEGSGSITGSIIGRMLGMGKTEVLACITIGGIIGSFGIAIGADYIRGIFLLDVTLGLSLLVFILIGIAIAVMYRSYRRKRSR</sequence>
<name>A0ABT8MDQ9_9EURY</name>
<protein>
    <submittedName>
        <fullName evidence="2">Small multi-drug export protein</fullName>
    </submittedName>
</protein>
<evidence type="ECO:0000256" key="1">
    <source>
        <dbReference type="SAM" id="Phobius"/>
    </source>
</evidence>
<feature type="transmembrane region" description="Helical" evidence="1">
    <location>
        <begin position="71"/>
        <end position="90"/>
    </location>
</feature>
<gene>
    <name evidence="2" type="ORF">FGU65_14480</name>
</gene>
<proteinExistence type="predicted"/>
<keyword evidence="3" id="KW-1185">Reference proteome</keyword>
<keyword evidence="1" id="KW-0472">Membrane</keyword>
<dbReference type="EMBL" id="VCYH01000014">
    <property type="protein sequence ID" value="MDN7026072.1"/>
    <property type="molecule type" value="Genomic_DNA"/>
</dbReference>
<dbReference type="InterPro" id="IPR009577">
    <property type="entry name" value="Sm_multidrug_ex"/>
</dbReference>
<organism evidence="2 3">
    <name type="scientific">Methanoculleus frigidifontis</name>
    <dbReference type="NCBI Taxonomy" id="2584085"/>
    <lineage>
        <taxon>Archaea</taxon>
        <taxon>Methanobacteriati</taxon>
        <taxon>Methanobacteriota</taxon>
        <taxon>Stenosarchaea group</taxon>
        <taxon>Methanomicrobia</taxon>
        <taxon>Methanomicrobiales</taxon>
        <taxon>Methanomicrobiaceae</taxon>
        <taxon>Methanoculleus</taxon>
    </lineage>
</organism>
<dbReference type="RefSeq" id="WP_301665278.1">
    <property type="nucleotide sequence ID" value="NZ_VCYH01000014.1"/>
</dbReference>
<evidence type="ECO:0000313" key="3">
    <source>
        <dbReference type="Proteomes" id="UP001168338"/>
    </source>
</evidence>